<evidence type="ECO:0000256" key="2">
    <source>
        <dbReference type="SAM" id="Phobius"/>
    </source>
</evidence>
<keyword evidence="2" id="KW-0812">Transmembrane</keyword>
<gene>
    <name evidence="3" type="ORF">E2C01_049287</name>
</gene>
<keyword evidence="2" id="KW-1133">Transmembrane helix</keyword>
<keyword evidence="2" id="KW-0472">Membrane</keyword>
<evidence type="ECO:0000313" key="4">
    <source>
        <dbReference type="Proteomes" id="UP000324222"/>
    </source>
</evidence>
<keyword evidence="4" id="KW-1185">Reference proteome</keyword>
<proteinExistence type="predicted"/>
<reference evidence="3 4" key="1">
    <citation type="submission" date="2019-05" db="EMBL/GenBank/DDBJ databases">
        <title>Another draft genome of Portunus trituberculatus and its Hox gene families provides insights of decapod evolution.</title>
        <authorList>
            <person name="Jeong J.-H."/>
            <person name="Song I."/>
            <person name="Kim S."/>
            <person name="Choi T."/>
            <person name="Kim D."/>
            <person name="Ryu S."/>
            <person name="Kim W."/>
        </authorList>
    </citation>
    <scope>NUCLEOTIDE SEQUENCE [LARGE SCALE GENOMIC DNA]</scope>
    <source>
        <tissue evidence="3">Muscle</tissue>
    </source>
</reference>
<dbReference type="EMBL" id="VSRR010013096">
    <property type="protein sequence ID" value="MPC55354.1"/>
    <property type="molecule type" value="Genomic_DNA"/>
</dbReference>
<feature type="region of interest" description="Disordered" evidence="1">
    <location>
        <begin position="1"/>
        <end position="25"/>
    </location>
</feature>
<dbReference type="AlphaFoldDB" id="A0A5B7GFN5"/>
<comment type="caution">
    <text evidence="3">The sequence shown here is derived from an EMBL/GenBank/DDBJ whole genome shotgun (WGS) entry which is preliminary data.</text>
</comment>
<feature type="compositionally biased region" description="Basic and acidic residues" evidence="1">
    <location>
        <begin position="8"/>
        <end position="25"/>
    </location>
</feature>
<name>A0A5B7GFN5_PORTR</name>
<protein>
    <submittedName>
        <fullName evidence="3">Uncharacterized protein</fullName>
    </submittedName>
</protein>
<feature type="transmembrane region" description="Helical" evidence="2">
    <location>
        <begin position="64"/>
        <end position="88"/>
    </location>
</feature>
<evidence type="ECO:0000313" key="3">
    <source>
        <dbReference type="EMBL" id="MPC55354.1"/>
    </source>
</evidence>
<dbReference type="OrthoDB" id="428525at2759"/>
<evidence type="ECO:0000256" key="1">
    <source>
        <dbReference type="SAM" id="MobiDB-lite"/>
    </source>
</evidence>
<sequence length="96" mass="11425">MNLKKNKVTHEIGTGERDREQKKKEMADDRELLCFSDSLEEDDEKEQCRNENVKELGPSHDNSISLVFMLFLLFFSYDHCFFLFYAVVEIFYKVSD</sequence>
<organism evidence="3 4">
    <name type="scientific">Portunus trituberculatus</name>
    <name type="common">Swimming crab</name>
    <name type="synonym">Neptunus trituberculatus</name>
    <dbReference type="NCBI Taxonomy" id="210409"/>
    <lineage>
        <taxon>Eukaryota</taxon>
        <taxon>Metazoa</taxon>
        <taxon>Ecdysozoa</taxon>
        <taxon>Arthropoda</taxon>
        <taxon>Crustacea</taxon>
        <taxon>Multicrustacea</taxon>
        <taxon>Malacostraca</taxon>
        <taxon>Eumalacostraca</taxon>
        <taxon>Eucarida</taxon>
        <taxon>Decapoda</taxon>
        <taxon>Pleocyemata</taxon>
        <taxon>Brachyura</taxon>
        <taxon>Eubrachyura</taxon>
        <taxon>Portunoidea</taxon>
        <taxon>Portunidae</taxon>
        <taxon>Portuninae</taxon>
        <taxon>Portunus</taxon>
    </lineage>
</organism>
<accession>A0A5B7GFN5</accession>
<dbReference type="Proteomes" id="UP000324222">
    <property type="component" value="Unassembled WGS sequence"/>
</dbReference>